<reference evidence="7 8" key="1">
    <citation type="journal article" date="2021" name="BMC Genomics">
        <title>Datura genome reveals duplications of psychoactive alkaloid biosynthetic genes and high mutation rate following tissue culture.</title>
        <authorList>
            <person name="Rajewski A."/>
            <person name="Carter-House D."/>
            <person name="Stajich J."/>
            <person name="Litt A."/>
        </authorList>
    </citation>
    <scope>NUCLEOTIDE SEQUENCE [LARGE SCALE GENOMIC DNA]</scope>
    <source>
        <strain evidence="7">AR-01</strain>
    </source>
</reference>
<accession>A0ABS8TH54</accession>
<evidence type="ECO:0000256" key="4">
    <source>
        <dbReference type="ARBA" id="ARBA00023163"/>
    </source>
</evidence>
<evidence type="ECO:0000313" key="8">
    <source>
        <dbReference type="Proteomes" id="UP000823775"/>
    </source>
</evidence>
<evidence type="ECO:0000256" key="5">
    <source>
        <dbReference type="ARBA" id="ARBA00023242"/>
    </source>
</evidence>
<evidence type="ECO:0000256" key="1">
    <source>
        <dbReference type="ARBA" id="ARBA00004123"/>
    </source>
</evidence>
<keyword evidence="4" id="KW-0804">Transcription</keyword>
<evidence type="ECO:0000259" key="6">
    <source>
        <dbReference type="PROSITE" id="PS51005"/>
    </source>
</evidence>
<feature type="domain" description="NAC" evidence="6">
    <location>
        <begin position="9"/>
        <end position="158"/>
    </location>
</feature>
<dbReference type="Proteomes" id="UP000823775">
    <property type="component" value="Unassembled WGS sequence"/>
</dbReference>
<dbReference type="EMBL" id="JACEIK010001546">
    <property type="protein sequence ID" value="MCD7470280.1"/>
    <property type="molecule type" value="Genomic_DNA"/>
</dbReference>
<keyword evidence="5" id="KW-0539">Nucleus</keyword>
<organism evidence="7 8">
    <name type="scientific">Datura stramonium</name>
    <name type="common">Jimsonweed</name>
    <name type="synonym">Common thornapple</name>
    <dbReference type="NCBI Taxonomy" id="4076"/>
    <lineage>
        <taxon>Eukaryota</taxon>
        <taxon>Viridiplantae</taxon>
        <taxon>Streptophyta</taxon>
        <taxon>Embryophyta</taxon>
        <taxon>Tracheophyta</taxon>
        <taxon>Spermatophyta</taxon>
        <taxon>Magnoliopsida</taxon>
        <taxon>eudicotyledons</taxon>
        <taxon>Gunneridae</taxon>
        <taxon>Pentapetalae</taxon>
        <taxon>asterids</taxon>
        <taxon>lamiids</taxon>
        <taxon>Solanales</taxon>
        <taxon>Solanaceae</taxon>
        <taxon>Solanoideae</taxon>
        <taxon>Datureae</taxon>
        <taxon>Datura</taxon>
    </lineage>
</organism>
<evidence type="ECO:0000256" key="2">
    <source>
        <dbReference type="ARBA" id="ARBA00023015"/>
    </source>
</evidence>
<sequence>MGDTPSSSLPPGTRFYPSDQQLICYYLSSKNGADRRNGFGFDLIQEIDLYNFDPFNLPDSACFRYGRGGRKRHWFCFVARVLKGGRRRAGGGYWKKRGGVRDVVGAGAGKVVVGTRKSFVFYLGDCTKTAVKTDWLMYEYALIGHSVASFVLCRVFIKSHHGNNLSGHVFSSNGEETVATVHHVGIQYDGTATSVTDSKMHDENTIDQENDVSKLPSGLVIDLNGQAVTENVTKQIGLESNGPPVLNGFSSQELMAILEGDFIELDDLLCPLPGIN</sequence>
<keyword evidence="2" id="KW-0805">Transcription regulation</keyword>
<gene>
    <name evidence="7" type="ORF">HAX54_010009</name>
</gene>
<evidence type="ECO:0000256" key="3">
    <source>
        <dbReference type="ARBA" id="ARBA00023125"/>
    </source>
</evidence>
<proteinExistence type="predicted"/>
<protein>
    <recommendedName>
        <fullName evidence="6">NAC domain-containing protein</fullName>
    </recommendedName>
</protein>
<keyword evidence="3" id="KW-0238">DNA-binding</keyword>
<dbReference type="PROSITE" id="PS51005">
    <property type="entry name" value="NAC"/>
    <property type="match status" value="1"/>
</dbReference>
<comment type="caution">
    <text evidence="7">The sequence shown here is derived from an EMBL/GenBank/DDBJ whole genome shotgun (WGS) entry which is preliminary data.</text>
</comment>
<dbReference type="InterPro" id="IPR003441">
    <property type="entry name" value="NAC-dom"/>
</dbReference>
<name>A0ABS8TH54_DATST</name>
<comment type="subcellular location">
    <subcellularLocation>
        <location evidence="1">Nucleus</location>
    </subcellularLocation>
</comment>
<dbReference type="SUPFAM" id="SSF101941">
    <property type="entry name" value="NAC domain"/>
    <property type="match status" value="1"/>
</dbReference>
<dbReference type="InterPro" id="IPR036093">
    <property type="entry name" value="NAC_dom_sf"/>
</dbReference>
<dbReference type="PANTHER" id="PTHR31989">
    <property type="entry name" value="NAC DOMAIN-CONTAINING PROTEIN 82-RELATED"/>
    <property type="match status" value="1"/>
</dbReference>
<keyword evidence="8" id="KW-1185">Reference proteome</keyword>
<dbReference type="Pfam" id="PF02365">
    <property type="entry name" value="NAM"/>
    <property type="match status" value="1"/>
</dbReference>
<evidence type="ECO:0000313" key="7">
    <source>
        <dbReference type="EMBL" id="MCD7470280.1"/>
    </source>
</evidence>
<dbReference type="Gene3D" id="2.170.150.80">
    <property type="entry name" value="NAC domain"/>
    <property type="match status" value="1"/>
</dbReference>